<keyword evidence="2" id="KW-1185">Reference proteome</keyword>
<comment type="caution">
    <text evidence="1">The sequence shown here is derived from an EMBL/GenBank/DDBJ whole genome shotgun (WGS) entry which is preliminary data.</text>
</comment>
<dbReference type="EMBL" id="SRPY01000098">
    <property type="protein sequence ID" value="KAG5928772.1"/>
    <property type="molecule type" value="Genomic_DNA"/>
</dbReference>
<sequence>MAASHLLHKVLGRTEDVQGWKRRIASLRNSKLPIVLLQEVICEEEFESNEPSDILPLLPTKDELDRNLEHLGLAASRGREALDYYIYVLRGRDDKERCQRFLEKRFFVPQFVFNFLVRPSANFIDTGTLLAMIESCQMYLDATERAKMLAGIKVRNQGRGEKVVSGQKLELDQANFDLIMRLLVVQCLRLEPRYIVMLADKAARHIEGMSSGTDNPRKLYLRQCKAFNGCLQVFQPQRRFQTVQRSMPNTYFWEAQRILLTMSAGLTKPLLISGAGFRAIRNVLSGLPKNYTEANSSARHAPGWPPYLQPGHGMDELSDPEDNWSRAVSAGMLMQEAGYSKDQLDTAVDVLQGMAADGAPTIQQRNVIDKGRRVGVWEASIRATRNAQEAWGRFRNPPGSERKPGLHEYAAMFEKLTMRDAEPESGVLPGDKALNFPTQHEANLTEFERARLSPPSVSELYRNMRLAGIHPEGACLRTLVANAESLETAHQYLSDSWGNREAVRNLMTEEPRAQLLRNVPLSLFAAYIRACLRVQEQKGNGQLMRAIRLSEARLQGDRSRWMTFVWGVILKDLSQHHKALRISLTDQLCLISRVADTVETRAGLQLSSFTQYNKCVRKAIWRQASNLLTSDAAGDDKIQLGILQALRDQGSPGMLKARKYSRQRDGAVSDLGPDDSAKIATTTAVLQEVAGRMRSMFWALAERERDVQRHLGSYSVAPLERMGVRGDVIRSEHVYEYMLSLGYLGQFVEMARLVNWLVQQWGDPDVVSALEDVEEPPPYADFFETLCVFRLVAEPMLDNRVVRSLVQTMADSGLAWTWPDDEAVKAFAELNNDGSICTLWRTADPA</sequence>
<dbReference type="Proteomes" id="UP000811619">
    <property type="component" value="Unassembled WGS sequence"/>
</dbReference>
<protein>
    <submittedName>
        <fullName evidence="1">Uncharacterized protein</fullName>
    </submittedName>
</protein>
<evidence type="ECO:0000313" key="1">
    <source>
        <dbReference type="EMBL" id="KAG5928772.1"/>
    </source>
</evidence>
<evidence type="ECO:0000313" key="2">
    <source>
        <dbReference type="Proteomes" id="UP000811619"/>
    </source>
</evidence>
<name>A0A8K0NJV6_9HYPO</name>
<proteinExistence type="predicted"/>
<accession>A0A8K0NJV6</accession>
<dbReference type="AlphaFoldDB" id="A0A8K0NJV6"/>
<dbReference type="OrthoDB" id="410701at2759"/>
<reference evidence="1" key="1">
    <citation type="journal article" date="2020" name="bioRxiv">
        <title>Whole genome comparisons of ergot fungi reveals the divergence and evolution of species within the genus Claviceps are the result of varying mechanisms driving genome evolution and host range expansion.</title>
        <authorList>
            <person name="Wyka S.A."/>
            <person name="Mondo S.J."/>
            <person name="Liu M."/>
            <person name="Dettman J."/>
            <person name="Nalam V."/>
            <person name="Broders K.D."/>
        </authorList>
    </citation>
    <scope>NUCLEOTIDE SEQUENCE</scope>
    <source>
        <strain evidence="1">CCC 489</strain>
    </source>
</reference>
<gene>
    <name evidence="1" type="ORF">E4U42_008027</name>
</gene>
<organism evidence="1 2">
    <name type="scientific">Claviceps africana</name>
    <dbReference type="NCBI Taxonomy" id="83212"/>
    <lineage>
        <taxon>Eukaryota</taxon>
        <taxon>Fungi</taxon>
        <taxon>Dikarya</taxon>
        <taxon>Ascomycota</taxon>
        <taxon>Pezizomycotina</taxon>
        <taxon>Sordariomycetes</taxon>
        <taxon>Hypocreomycetidae</taxon>
        <taxon>Hypocreales</taxon>
        <taxon>Clavicipitaceae</taxon>
        <taxon>Claviceps</taxon>
    </lineage>
</organism>